<gene>
    <name evidence="2" type="ORF">ATK86_2840</name>
</gene>
<dbReference type="AlphaFoldDB" id="A0A2N3VA09"/>
<feature type="chain" id="PRO_5014982210" description="Secreted protein" evidence="1">
    <location>
        <begin position="34"/>
        <end position="181"/>
    </location>
</feature>
<dbReference type="Proteomes" id="UP000233766">
    <property type="component" value="Unassembled WGS sequence"/>
</dbReference>
<sequence>MRNVTFAKSFASAAATVLAGTALCLAAPGTAQAADPCQLGWSNVGPRSCVMNELRTAPVATLGNGVCIGILNVAGTAFDGPLAEYTPAPGAEHAISLRISQGFSPLGNWAPTVLACDVTAVIDWRNLDSGATGSVTRFIPAGKTSTYPVQDVVAYTGPGRVQLTVRTDKPNIAQSTEVFVP</sequence>
<accession>A0A2N3VA09</accession>
<evidence type="ECO:0008006" key="4">
    <source>
        <dbReference type="Google" id="ProtNLM"/>
    </source>
</evidence>
<proteinExistence type="predicted"/>
<evidence type="ECO:0000256" key="1">
    <source>
        <dbReference type="SAM" id="SignalP"/>
    </source>
</evidence>
<reference evidence="2 3" key="1">
    <citation type="submission" date="2017-12" db="EMBL/GenBank/DDBJ databases">
        <title>Sequencing the genomes of 1000 Actinobacteria strains.</title>
        <authorList>
            <person name="Klenk H.-P."/>
        </authorList>
    </citation>
    <scope>NUCLEOTIDE SEQUENCE [LARGE SCALE GENOMIC DNA]</scope>
    <source>
        <strain evidence="2 3">DSM 44489</strain>
    </source>
</reference>
<feature type="signal peptide" evidence="1">
    <location>
        <begin position="1"/>
        <end position="33"/>
    </location>
</feature>
<keyword evidence="3" id="KW-1185">Reference proteome</keyword>
<evidence type="ECO:0000313" key="2">
    <source>
        <dbReference type="EMBL" id="PKV78467.1"/>
    </source>
</evidence>
<protein>
    <recommendedName>
        <fullName evidence="4">Secreted protein</fullName>
    </recommendedName>
</protein>
<comment type="caution">
    <text evidence="2">The sequence shown here is derived from an EMBL/GenBank/DDBJ whole genome shotgun (WGS) entry which is preliminary data.</text>
</comment>
<organism evidence="2 3">
    <name type="scientific">Nocardia fluminea</name>
    <dbReference type="NCBI Taxonomy" id="134984"/>
    <lineage>
        <taxon>Bacteria</taxon>
        <taxon>Bacillati</taxon>
        <taxon>Actinomycetota</taxon>
        <taxon>Actinomycetes</taxon>
        <taxon>Mycobacteriales</taxon>
        <taxon>Nocardiaceae</taxon>
        <taxon>Nocardia</taxon>
    </lineage>
</organism>
<keyword evidence="1" id="KW-0732">Signal</keyword>
<dbReference type="EMBL" id="PJMW01000002">
    <property type="protein sequence ID" value="PKV78467.1"/>
    <property type="molecule type" value="Genomic_DNA"/>
</dbReference>
<name>A0A2N3VA09_9NOCA</name>
<evidence type="ECO:0000313" key="3">
    <source>
        <dbReference type="Proteomes" id="UP000233766"/>
    </source>
</evidence>